<dbReference type="Proteomes" id="UP000611796">
    <property type="component" value="Unassembled WGS sequence"/>
</dbReference>
<dbReference type="Gene3D" id="3.40.50.150">
    <property type="entry name" value="Vaccinia Virus protein VP39"/>
    <property type="match status" value="1"/>
</dbReference>
<protein>
    <submittedName>
        <fullName evidence="1">Class I SAM-dependent methyltransferase</fullName>
    </submittedName>
</protein>
<keyword evidence="1" id="KW-0808">Transferase</keyword>
<proteinExistence type="predicted"/>
<gene>
    <name evidence="1" type="ORF">H8891_01800</name>
</gene>
<dbReference type="GO" id="GO:0008168">
    <property type="term" value="F:methyltransferase activity"/>
    <property type="evidence" value="ECO:0007669"/>
    <property type="project" value="UniProtKB-KW"/>
</dbReference>
<dbReference type="EMBL" id="JACRWD010000001">
    <property type="protein sequence ID" value="MBC6002519.1"/>
    <property type="molecule type" value="Genomic_DNA"/>
</dbReference>
<dbReference type="CDD" id="cd02440">
    <property type="entry name" value="AdoMet_MTases"/>
    <property type="match status" value="1"/>
</dbReference>
<organism evidence="1 2">
    <name type="scientific">Paeniclostridium hominis</name>
    <dbReference type="NCBI Taxonomy" id="2764329"/>
    <lineage>
        <taxon>Bacteria</taxon>
        <taxon>Bacillati</taxon>
        <taxon>Bacillota</taxon>
        <taxon>Clostridia</taxon>
        <taxon>Peptostreptococcales</taxon>
        <taxon>Peptostreptococcaceae</taxon>
        <taxon>Paeniclostridium</taxon>
    </lineage>
</organism>
<dbReference type="InterPro" id="IPR029063">
    <property type="entry name" value="SAM-dependent_MTases_sf"/>
</dbReference>
<comment type="caution">
    <text evidence="1">The sequence shown here is derived from an EMBL/GenBank/DDBJ whole genome shotgun (WGS) entry which is preliminary data.</text>
</comment>
<dbReference type="RefSeq" id="WP_187004939.1">
    <property type="nucleotide sequence ID" value="NZ_JACRWD010000001.1"/>
</dbReference>
<dbReference type="SUPFAM" id="SSF53335">
    <property type="entry name" value="S-adenosyl-L-methionine-dependent methyltransferases"/>
    <property type="match status" value="1"/>
</dbReference>
<reference evidence="1 2" key="1">
    <citation type="submission" date="2020-08" db="EMBL/GenBank/DDBJ databases">
        <authorList>
            <person name="Liu C."/>
            <person name="Sun Q."/>
        </authorList>
    </citation>
    <scope>NUCLEOTIDE SEQUENCE [LARGE SCALE GENOMIC DNA]</scope>
    <source>
        <strain evidence="1 2">NSJ-45</strain>
    </source>
</reference>
<keyword evidence="1" id="KW-0489">Methyltransferase</keyword>
<dbReference type="Pfam" id="PF13489">
    <property type="entry name" value="Methyltransf_23"/>
    <property type="match status" value="1"/>
</dbReference>
<sequence>MDNKYWNDFYNKDIAPKEASKFANDIIEFLETDKSLVELGCGNGRDAKFFSRYNINITAIDQSEAVILKLNDSNKQDNLKFICDDFVNSNLLDQNKFDYAYSRFTIHSITEEEETILVKRVYNSLKSGGMFFIEVRSVKDELYGLGKNVGRNAYIYNEHYRRFIIIDELVQTLKEEGFKIISAKESSNWAIYKDLNPVVIRIIAKKDC</sequence>
<keyword evidence="2" id="KW-1185">Reference proteome</keyword>
<dbReference type="GO" id="GO:0032259">
    <property type="term" value="P:methylation"/>
    <property type="evidence" value="ECO:0007669"/>
    <property type="project" value="UniProtKB-KW"/>
</dbReference>
<accession>A0ABR7K080</accession>
<dbReference type="PANTHER" id="PTHR43861">
    <property type="entry name" value="TRANS-ACONITATE 2-METHYLTRANSFERASE-RELATED"/>
    <property type="match status" value="1"/>
</dbReference>
<evidence type="ECO:0000313" key="2">
    <source>
        <dbReference type="Proteomes" id="UP000611796"/>
    </source>
</evidence>
<name>A0ABR7K080_9FIRM</name>
<evidence type="ECO:0000313" key="1">
    <source>
        <dbReference type="EMBL" id="MBC6002519.1"/>
    </source>
</evidence>